<proteinExistence type="predicted"/>
<dbReference type="EMBL" id="BLZA01000032">
    <property type="protein sequence ID" value="GHJ88922.1"/>
    <property type="molecule type" value="Genomic_DNA"/>
</dbReference>
<dbReference type="AlphaFoldDB" id="A0A8H3TXI9"/>
<keyword evidence="1" id="KW-0812">Transmembrane</keyword>
<dbReference type="InterPro" id="IPR049625">
    <property type="entry name" value="Glyco_transf_61_cat"/>
</dbReference>
<evidence type="ECO:0000313" key="4">
    <source>
        <dbReference type="Proteomes" id="UP000620104"/>
    </source>
</evidence>
<sequence>MKSLHDRRRFAAVIRILAGTTLAIFVWTVFSLIPTCPADDPECKVALAPQFDKNWIEDSTLNVYDAERGLVEKEEEIHGFEPALNNAVSVVKPFRPYGDTRFAAHAPGFSVIENAYWRNDTWYLITAKPWSFPSMSLVVSNAPDHKEKVFTDDSVVRVLSKKEAHDAGLDIDNAEDNDGTSLIFNDRIYLDHFYHLTGEMFLGAWRMFTSMVDIESDSVLDKLPEITGLVFAHVKPDTVFDHAGLNKFFLKRFFPNAKWEFQAEWQARADTGKLYRFERVIIADRKCGHAGGGISKPMDKAFETPVPQNWLSDLKQRVLESYTGPVSLDDPAHANPDAKPVITYLSRQTAAHRRLRDEVHQALIDGLATLKEEDIAEVHVEEFTDADPKDEQVAKLSRTTILVGLHGNGLTNLLWMTLDAHGRSTVFEIQQKGMFLDDYAVLSEALGMEHWIIGGRSNLE</sequence>
<protein>
    <recommendedName>
        <fullName evidence="2">Glycosyltransferase 61 catalytic domain-containing protein</fullName>
    </recommendedName>
</protein>
<dbReference type="Pfam" id="PF04577">
    <property type="entry name" value="Glyco_transf_61"/>
    <property type="match status" value="1"/>
</dbReference>
<gene>
    <name evidence="3" type="ORF">NliqN6_5324</name>
</gene>
<evidence type="ECO:0000256" key="1">
    <source>
        <dbReference type="SAM" id="Phobius"/>
    </source>
</evidence>
<accession>A0A8H3TXI9</accession>
<reference evidence="3" key="1">
    <citation type="submission" date="2020-07" db="EMBL/GenBank/DDBJ databases">
        <title>Draft Genome Sequence of a Deep-Sea Yeast, Naganishia (Cryptococcus) liquefaciens strain N6.</title>
        <authorList>
            <person name="Han Y.W."/>
            <person name="Kajitani R."/>
            <person name="Morimoto H."/>
            <person name="Parhat M."/>
            <person name="Tsubouchi H."/>
            <person name="Bakenova O."/>
            <person name="Ogata M."/>
            <person name="Argunhan B."/>
            <person name="Aoki R."/>
            <person name="Kajiwara S."/>
            <person name="Itoh T."/>
            <person name="Iwasaki H."/>
        </authorList>
    </citation>
    <scope>NUCLEOTIDE SEQUENCE</scope>
    <source>
        <strain evidence="3">N6</strain>
    </source>
</reference>
<name>A0A8H3TXI9_9TREE</name>
<dbReference type="OrthoDB" id="529273at2759"/>
<keyword evidence="1" id="KW-1133">Transmembrane helix</keyword>
<dbReference type="Proteomes" id="UP000620104">
    <property type="component" value="Unassembled WGS sequence"/>
</dbReference>
<organism evidence="3 4">
    <name type="scientific">Naganishia liquefaciens</name>
    <dbReference type="NCBI Taxonomy" id="104408"/>
    <lineage>
        <taxon>Eukaryota</taxon>
        <taxon>Fungi</taxon>
        <taxon>Dikarya</taxon>
        <taxon>Basidiomycota</taxon>
        <taxon>Agaricomycotina</taxon>
        <taxon>Tremellomycetes</taxon>
        <taxon>Filobasidiales</taxon>
        <taxon>Filobasidiaceae</taxon>
        <taxon>Naganishia</taxon>
    </lineage>
</organism>
<evidence type="ECO:0000313" key="3">
    <source>
        <dbReference type="EMBL" id="GHJ88922.1"/>
    </source>
</evidence>
<keyword evidence="4" id="KW-1185">Reference proteome</keyword>
<feature type="domain" description="Glycosyltransferase 61 catalytic" evidence="2">
    <location>
        <begin position="256"/>
        <end position="417"/>
    </location>
</feature>
<comment type="caution">
    <text evidence="3">The sequence shown here is derived from an EMBL/GenBank/DDBJ whole genome shotgun (WGS) entry which is preliminary data.</text>
</comment>
<feature type="transmembrane region" description="Helical" evidence="1">
    <location>
        <begin position="12"/>
        <end position="33"/>
    </location>
</feature>
<evidence type="ECO:0000259" key="2">
    <source>
        <dbReference type="Pfam" id="PF04577"/>
    </source>
</evidence>
<keyword evidence="1" id="KW-0472">Membrane</keyword>
<dbReference type="GO" id="GO:0016757">
    <property type="term" value="F:glycosyltransferase activity"/>
    <property type="evidence" value="ECO:0007669"/>
    <property type="project" value="InterPro"/>
</dbReference>